<dbReference type="InterPro" id="IPR036412">
    <property type="entry name" value="HAD-like_sf"/>
</dbReference>
<dbReference type="Gene3D" id="3.40.50.1000">
    <property type="entry name" value="HAD superfamily/HAD-like"/>
    <property type="match status" value="1"/>
</dbReference>
<dbReference type="InterPro" id="IPR051540">
    <property type="entry name" value="S-2-haloacid_dehalogenase"/>
</dbReference>
<dbReference type="STRING" id="1862672.BO225_00435"/>
<dbReference type="GO" id="GO:0016787">
    <property type="term" value="F:hydrolase activity"/>
    <property type="evidence" value="ECO:0007669"/>
    <property type="project" value="UniProtKB-KW"/>
</dbReference>
<name>A0A1U7NQM5_9FIRM</name>
<evidence type="ECO:0008006" key="4">
    <source>
        <dbReference type="Google" id="ProtNLM"/>
    </source>
</evidence>
<dbReference type="EMBL" id="MPKA01000021">
    <property type="protein sequence ID" value="OLU47935.1"/>
    <property type="molecule type" value="Genomic_DNA"/>
</dbReference>
<accession>A0A1U7NQM5</accession>
<keyword evidence="1" id="KW-0378">Hydrolase</keyword>
<keyword evidence="3" id="KW-1185">Reference proteome</keyword>
<proteinExistence type="predicted"/>
<dbReference type="Gene3D" id="1.10.150.520">
    <property type="match status" value="1"/>
</dbReference>
<dbReference type="PANTHER" id="PTHR43316:SF3">
    <property type="entry name" value="HALOACID DEHALOGENASE, TYPE II (AFU_ORTHOLOGUE AFUA_2G07750)-RELATED"/>
    <property type="match status" value="1"/>
</dbReference>
<protein>
    <recommendedName>
        <fullName evidence="4">Hydrolase</fullName>
    </recommendedName>
</protein>
<dbReference type="InterPro" id="IPR023214">
    <property type="entry name" value="HAD_sf"/>
</dbReference>
<reference evidence="2 3" key="1">
    <citation type="submission" date="2016-11" db="EMBL/GenBank/DDBJ databases">
        <title>Description of two novel members of the family Erysipelotrichaceae: Ileibacterium lipovorans gen. nov., sp. nov. and Dubosiella newyorkensis, gen. nov., sp. nov.</title>
        <authorList>
            <person name="Cox L.M."/>
            <person name="Sohn J."/>
            <person name="Tyrrell K.L."/>
            <person name="Citron D.M."/>
            <person name="Lawson P.A."/>
            <person name="Patel N.B."/>
            <person name="Iizumi T."/>
            <person name="Perez-Perez G.I."/>
            <person name="Goldstein E.J."/>
            <person name="Blaser M.J."/>
        </authorList>
    </citation>
    <scope>NUCLEOTIDE SEQUENCE [LARGE SCALE GENOMIC DNA]</scope>
    <source>
        <strain evidence="2 3">NYU-BL-A4</strain>
    </source>
</reference>
<sequence length="236" mass="27622">MLNTILFDLDGTLLPMDLDEFIQYYFKAITKTMASSFDSKRLIHSIWNGTQAMLENNGQKTNEDVFWDRMQQEYGQEIIHTKSDFERFYQNEFQSIQHVCPKNEQVAALIEQLKKENLTLLIATNPIFPAIATFSRVRWAGLDPADFKTITTYENRHACKPNLLYYEELIKIYDLDPETCLMVGNNVEEDMIARQCGMHVFLLTDHLLNPRNENIDQYPHGDIDALLEYIKKLQSR</sequence>
<dbReference type="GeneID" id="78274423"/>
<dbReference type="SFLD" id="SFLDG01129">
    <property type="entry name" value="C1.5:_HAD__Beta-PGM__Phosphata"/>
    <property type="match status" value="1"/>
</dbReference>
<dbReference type="AlphaFoldDB" id="A0A1U7NQM5"/>
<dbReference type="RefSeq" id="WP_076340337.1">
    <property type="nucleotide sequence ID" value="NZ_CAMNTW010000004.1"/>
</dbReference>
<dbReference type="PANTHER" id="PTHR43316">
    <property type="entry name" value="HYDROLASE, HALOACID DELAHOGENASE-RELATED"/>
    <property type="match status" value="1"/>
</dbReference>
<dbReference type="Proteomes" id="UP000186705">
    <property type="component" value="Unassembled WGS sequence"/>
</dbReference>
<dbReference type="Pfam" id="PF00702">
    <property type="entry name" value="Hydrolase"/>
    <property type="match status" value="1"/>
</dbReference>
<comment type="caution">
    <text evidence="2">The sequence shown here is derived from an EMBL/GenBank/DDBJ whole genome shotgun (WGS) entry which is preliminary data.</text>
</comment>
<evidence type="ECO:0000313" key="3">
    <source>
        <dbReference type="Proteomes" id="UP000186705"/>
    </source>
</evidence>
<evidence type="ECO:0000256" key="1">
    <source>
        <dbReference type="ARBA" id="ARBA00022801"/>
    </source>
</evidence>
<organism evidence="2 3">
    <name type="scientific">Dubosiella newyorkensis</name>
    <dbReference type="NCBI Taxonomy" id="1862672"/>
    <lineage>
        <taxon>Bacteria</taxon>
        <taxon>Bacillati</taxon>
        <taxon>Bacillota</taxon>
        <taxon>Erysipelotrichia</taxon>
        <taxon>Erysipelotrichales</taxon>
        <taxon>Erysipelotrichaceae</taxon>
        <taxon>Dubosiella</taxon>
    </lineage>
</organism>
<dbReference type="OrthoDB" id="9809962at2"/>
<dbReference type="SFLD" id="SFLDS00003">
    <property type="entry name" value="Haloacid_Dehalogenase"/>
    <property type="match status" value="1"/>
</dbReference>
<gene>
    <name evidence="2" type="ORF">BO225_00435</name>
</gene>
<evidence type="ECO:0000313" key="2">
    <source>
        <dbReference type="EMBL" id="OLU47935.1"/>
    </source>
</evidence>
<dbReference type="SUPFAM" id="SSF56784">
    <property type="entry name" value="HAD-like"/>
    <property type="match status" value="1"/>
</dbReference>